<organism evidence="6 7">
    <name type="scientific">Candidatus Methylomirabilis limnetica</name>
    <dbReference type="NCBI Taxonomy" id="2033718"/>
    <lineage>
        <taxon>Bacteria</taxon>
        <taxon>Candidatus Methylomirabilota</taxon>
        <taxon>Candidatus Methylomirabilia</taxon>
        <taxon>Candidatus Methylomirabilales</taxon>
        <taxon>Candidatus Methylomirabilaceae</taxon>
        <taxon>Candidatus Methylomirabilis</taxon>
    </lineage>
</organism>
<evidence type="ECO:0000313" key="6">
    <source>
        <dbReference type="EMBL" id="PTL36483.1"/>
    </source>
</evidence>
<dbReference type="Proteomes" id="UP000241436">
    <property type="component" value="Unassembled WGS sequence"/>
</dbReference>
<dbReference type="InterPro" id="IPR014756">
    <property type="entry name" value="Ig_E-set"/>
</dbReference>
<reference evidence="7" key="2">
    <citation type="journal article" date="2018" name="Environ. Microbiol.">
        <title>Bloom of a denitrifying methanotroph, 'Candidatus Methylomirabilis limnetica', in a deep stratified lake.</title>
        <authorList>
            <person name="Graf J.S."/>
            <person name="Mayr M.J."/>
            <person name="Marchant H.K."/>
            <person name="Tienken D."/>
            <person name="Hach P.F."/>
            <person name="Brand A."/>
            <person name="Schubert C.J."/>
            <person name="Kuypers M.M."/>
            <person name="Milucka J."/>
        </authorList>
    </citation>
    <scope>NUCLEOTIDE SEQUENCE [LARGE SCALE GENOMIC DNA]</scope>
    <source>
        <strain evidence="7">Zug</strain>
    </source>
</reference>
<keyword evidence="4" id="KW-0186">Copper</keyword>
<feature type="domain" description="CopC" evidence="5">
    <location>
        <begin position="41"/>
        <end position="133"/>
    </location>
</feature>
<protein>
    <submittedName>
        <fullName evidence="6">Copper resistance protein</fullName>
    </submittedName>
</protein>
<dbReference type="GO" id="GO:0042597">
    <property type="term" value="C:periplasmic space"/>
    <property type="evidence" value="ECO:0007669"/>
    <property type="project" value="InterPro"/>
</dbReference>
<dbReference type="GO" id="GO:0005507">
    <property type="term" value="F:copper ion binding"/>
    <property type="evidence" value="ECO:0007669"/>
    <property type="project" value="InterPro"/>
</dbReference>
<evidence type="ECO:0000313" key="7">
    <source>
        <dbReference type="Proteomes" id="UP000241436"/>
    </source>
</evidence>
<proteinExistence type="predicted"/>
<dbReference type="Gene3D" id="2.60.40.1220">
    <property type="match status" value="1"/>
</dbReference>
<dbReference type="InterPro" id="IPR007348">
    <property type="entry name" value="CopC_dom"/>
</dbReference>
<dbReference type="GO" id="GO:0046688">
    <property type="term" value="P:response to copper ion"/>
    <property type="evidence" value="ECO:0007669"/>
    <property type="project" value="InterPro"/>
</dbReference>
<comment type="subcellular location">
    <subcellularLocation>
        <location evidence="1">Cell envelope</location>
    </subcellularLocation>
</comment>
<dbReference type="GO" id="GO:0005886">
    <property type="term" value="C:plasma membrane"/>
    <property type="evidence" value="ECO:0007669"/>
    <property type="project" value="TreeGrafter"/>
</dbReference>
<name>A0A2T4TZE6_9BACT</name>
<keyword evidence="2" id="KW-0479">Metal-binding</keyword>
<dbReference type="SUPFAM" id="SSF81296">
    <property type="entry name" value="E set domains"/>
    <property type="match status" value="1"/>
</dbReference>
<dbReference type="InterPro" id="IPR014755">
    <property type="entry name" value="Cu-Rt/internalin_Ig-like"/>
</dbReference>
<dbReference type="EMBL" id="NVQC01000015">
    <property type="protein sequence ID" value="PTL36483.1"/>
    <property type="molecule type" value="Genomic_DNA"/>
</dbReference>
<dbReference type="PANTHER" id="PTHR34820">
    <property type="entry name" value="INNER MEMBRANE PROTEIN YEBZ"/>
    <property type="match status" value="1"/>
</dbReference>
<evidence type="ECO:0000256" key="2">
    <source>
        <dbReference type="ARBA" id="ARBA00022723"/>
    </source>
</evidence>
<evidence type="ECO:0000256" key="4">
    <source>
        <dbReference type="ARBA" id="ARBA00023008"/>
    </source>
</evidence>
<keyword evidence="3" id="KW-0732">Signal</keyword>
<gene>
    <name evidence="6" type="ORF">CLG94_03740</name>
</gene>
<sequence>MASWAPKRCRDNRLPRLWSSSTALAVGLLLVATSAWSHVFPDHSEPRVGWTVNKPPAQVRIWFDGVMEPLFSTITVMNADKQRVDAGDGRVNPSDHNILEVSLPSLPLGKYRVFWNVVAHDGHRTEGDFPFSIGPSP</sequence>
<evidence type="ECO:0000256" key="3">
    <source>
        <dbReference type="ARBA" id="ARBA00022729"/>
    </source>
</evidence>
<dbReference type="GO" id="GO:0030313">
    <property type="term" value="C:cell envelope"/>
    <property type="evidence" value="ECO:0007669"/>
    <property type="project" value="UniProtKB-SubCell"/>
</dbReference>
<comment type="caution">
    <text evidence="6">The sequence shown here is derived from an EMBL/GenBank/DDBJ whole genome shotgun (WGS) entry which is preliminary data.</text>
</comment>
<dbReference type="PANTHER" id="PTHR34820:SF4">
    <property type="entry name" value="INNER MEMBRANE PROTEIN YEBZ"/>
    <property type="match status" value="1"/>
</dbReference>
<dbReference type="InterPro" id="IPR032694">
    <property type="entry name" value="CopC/D"/>
</dbReference>
<reference evidence="6 7" key="1">
    <citation type="submission" date="2017-09" db="EMBL/GenBank/DDBJ databases">
        <title>Bloom of a denitrifying methanotroph, Candidatus Methylomirabilis limnetica, in a deep stratified lake.</title>
        <authorList>
            <person name="Graf J.S."/>
            <person name="Marchant H.K."/>
            <person name="Tienken D."/>
            <person name="Hach P.F."/>
            <person name="Brand A."/>
            <person name="Schubert C.J."/>
            <person name="Kuypers M.M."/>
            <person name="Milucka J."/>
        </authorList>
    </citation>
    <scope>NUCLEOTIDE SEQUENCE [LARGE SCALE GENOMIC DNA]</scope>
    <source>
        <strain evidence="6 7">Zug</strain>
    </source>
</reference>
<dbReference type="GO" id="GO:0006825">
    <property type="term" value="P:copper ion transport"/>
    <property type="evidence" value="ECO:0007669"/>
    <property type="project" value="InterPro"/>
</dbReference>
<dbReference type="Pfam" id="PF04234">
    <property type="entry name" value="CopC"/>
    <property type="match status" value="1"/>
</dbReference>
<dbReference type="AlphaFoldDB" id="A0A2T4TZE6"/>
<keyword evidence="7" id="KW-1185">Reference proteome</keyword>
<accession>A0A2T4TZE6</accession>
<evidence type="ECO:0000256" key="1">
    <source>
        <dbReference type="ARBA" id="ARBA00004196"/>
    </source>
</evidence>
<dbReference type="OrthoDB" id="9796814at2"/>
<evidence type="ECO:0000259" key="5">
    <source>
        <dbReference type="Pfam" id="PF04234"/>
    </source>
</evidence>
<dbReference type="RefSeq" id="WP_107561553.1">
    <property type="nucleotide sequence ID" value="NZ_NVQC01000015.1"/>
</dbReference>